<evidence type="ECO:0000313" key="6">
    <source>
        <dbReference type="Proteomes" id="UP000052946"/>
    </source>
</evidence>
<evidence type="ECO:0000256" key="1">
    <source>
        <dbReference type="ARBA" id="ARBA00009405"/>
    </source>
</evidence>
<sequence>MNFPPKVTVKEVGPRDGLQNESALVSLDAKVKWINMLSETGVSYIEVSSFVRPEWIPQLKDASKVAKSIKRHPGVTYAALVPNQRGLERALEVDINEVCVFISASETHNLKNVNKTIADTLPIMEKVAEEARKSNKRIRGYISTVFGCPYEGETSIDQVLFICDKLLEMGVEELSIGDTIGIADPLQVENVTKSILSHFPSDRLAMHFHDTRGTALANVLTAMNLGIAKFDSAVGGLGGCPYAKGASGNLATEDLLYMLHRMGIHTGIDTEKVREAATYIAKHVPELSSHQMKLLNS</sequence>
<reference evidence="6" key="1">
    <citation type="submission" date="2015-07" db="EMBL/GenBank/DDBJ databases">
        <title>Draft Genome Sequence of Oceanobacillus picturae Heshi-B3 that Was Isolated from Fermented Rice Bran with Aging Salted Mackerel, Which Was Named Heshiko as Traditional Fermented Seafood in Japan.</title>
        <authorList>
            <person name="Akuzawa S."/>
            <person name="Nakagawa J."/>
            <person name="Kanekatsu T."/>
            <person name="Kanesaki Y."/>
            <person name="Suzuki T."/>
        </authorList>
    </citation>
    <scope>NUCLEOTIDE SEQUENCE [LARGE SCALE GENOMIC DNA]</scope>
    <source>
        <strain evidence="6">Heshi-B3</strain>
    </source>
</reference>
<dbReference type="CDD" id="cd07938">
    <property type="entry name" value="DRE_TIM_HMGL"/>
    <property type="match status" value="1"/>
</dbReference>
<keyword evidence="2" id="KW-0479">Metal-binding</keyword>
<dbReference type="GO" id="GO:0006552">
    <property type="term" value="P:L-leucine catabolic process"/>
    <property type="evidence" value="ECO:0007669"/>
    <property type="project" value="TreeGrafter"/>
</dbReference>
<dbReference type="PROSITE" id="PS50991">
    <property type="entry name" value="PYR_CT"/>
    <property type="match status" value="1"/>
</dbReference>
<dbReference type="AlphaFoldDB" id="A0A0U9H7W5"/>
<dbReference type="Proteomes" id="UP000052946">
    <property type="component" value="Unassembled WGS sequence"/>
</dbReference>
<proteinExistence type="inferred from homology"/>
<reference evidence="5 6" key="2">
    <citation type="journal article" date="2016" name="Genome Announc.">
        <title>Draft Genome Sequence of Oceanobacillus picturae Heshi-B3, Isolated from Fermented Rice Bran in a Traditional Japanese Seafood Dish.</title>
        <authorList>
            <person name="Akuzawa S."/>
            <person name="Nagaoka J."/>
            <person name="Kanekatsu M."/>
            <person name="Kanesaki Y."/>
            <person name="Suzuki T."/>
        </authorList>
    </citation>
    <scope>NUCLEOTIDE SEQUENCE [LARGE SCALE GENOMIC DNA]</scope>
    <source>
        <strain evidence="5 6">Heshi-B3</strain>
    </source>
</reference>
<evidence type="ECO:0000259" key="4">
    <source>
        <dbReference type="PROSITE" id="PS50991"/>
    </source>
</evidence>
<accession>A0A0U9H7W5</accession>
<dbReference type="GO" id="GO:0004419">
    <property type="term" value="F:hydroxymethylglutaryl-CoA lyase activity"/>
    <property type="evidence" value="ECO:0007669"/>
    <property type="project" value="TreeGrafter"/>
</dbReference>
<dbReference type="Pfam" id="PF00682">
    <property type="entry name" value="HMGL-like"/>
    <property type="match status" value="1"/>
</dbReference>
<dbReference type="GO" id="GO:0046872">
    <property type="term" value="F:metal ion binding"/>
    <property type="evidence" value="ECO:0007669"/>
    <property type="project" value="UniProtKB-KW"/>
</dbReference>
<evidence type="ECO:0000256" key="2">
    <source>
        <dbReference type="ARBA" id="ARBA00022723"/>
    </source>
</evidence>
<comment type="similarity">
    <text evidence="1">Belongs to the HMG-CoA lyase family.</text>
</comment>
<name>A0A0U9H7W5_9BACI</name>
<dbReference type="PANTHER" id="PTHR42738">
    <property type="entry name" value="HYDROXYMETHYLGLUTARYL-COA LYASE"/>
    <property type="match status" value="1"/>
</dbReference>
<dbReference type="NCBIfam" id="NF004283">
    <property type="entry name" value="PRK05692.1"/>
    <property type="match status" value="1"/>
</dbReference>
<dbReference type="InterPro" id="IPR000891">
    <property type="entry name" value="PYR_CT"/>
</dbReference>
<keyword evidence="3 5" id="KW-0456">Lyase</keyword>
<organism evidence="5 6">
    <name type="scientific">Oceanobacillus picturae</name>
    <dbReference type="NCBI Taxonomy" id="171693"/>
    <lineage>
        <taxon>Bacteria</taxon>
        <taxon>Bacillati</taxon>
        <taxon>Bacillota</taxon>
        <taxon>Bacilli</taxon>
        <taxon>Bacillales</taxon>
        <taxon>Bacillaceae</taxon>
        <taxon>Oceanobacillus</taxon>
    </lineage>
</organism>
<dbReference type="PANTHER" id="PTHR42738:SF7">
    <property type="entry name" value="HYDROXYMETHYLGLUTARYL-COA LYASE"/>
    <property type="match status" value="1"/>
</dbReference>
<dbReference type="SUPFAM" id="SSF51569">
    <property type="entry name" value="Aldolase"/>
    <property type="match status" value="1"/>
</dbReference>
<dbReference type="Gene3D" id="3.20.20.70">
    <property type="entry name" value="Aldolase class I"/>
    <property type="match status" value="1"/>
</dbReference>
<dbReference type="OrthoDB" id="9784013at2"/>
<dbReference type="GO" id="GO:0046951">
    <property type="term" value="P:ketone body biosynthetic process"/>
    <property type="evidence" value="ECO:0007669"/>
    <property type="project" value="TreeGrafter"/>
</dbReference>
<dbReference type="InterPro" id="IPR013785">
    <property type="entry name" value="Aldolase_TIM"/>
</dbReference>
<dbReference type="InterPro" id="IPR043594">
    <property type="entry name" value="HMGL"/>
</dbReference>
<evidence type="ECO:0000256" key="3">
    <source>
        <dbReference type="ARBA" id="ARBA00023239"/>
    </source>
</evidence>
<dbReference type="FunFam" id="3.20.20.70:FF:000071">
    <property type="entry name" value="Hydroxymethylglutaryl-CoA lyase"/>
    <property type="match status" value="1"/>
</dbReference>
<dbReference type="EMBL" id="BBXV01000014">
    <property type="protein sequence ID" value="GAQ17377.1"/>
    <property type="molecule type" value="Genomic_DNA"/>
</dbReference>
<gene>
    <name evidence="5" type="ORF">OPHB3_1302</name>
</gene>
<feature type="domain" description="Pyruvate carboxyltransferase" evidence="4">
    <location>
        <begin position="7"/>
        <end position="274"/>
    </location>
</feature>
<comment type="caution">
    <text evidence="5">The sequence shown here is derived from an EMBL/GenBank/DDBJ whole genome shotgun (WGS) entry which is preliminary data.</text>
</comment>
<protein>
    <submittedName>
        <fullName evidence="5">Hydroxymethylglutaryl-CoA lyase YngG</fullName>
    </submittedName>
</protein>
<dbReference type="RefSeq" id="WP_058949788.1">
    <property type="nucleotide sequence ID" value="NZ_BBXV01000014.1"/>
</dbReference>
<evidence type="ECO:0000313" key="5">
    <source>
        <dbReference type="EMBL" id="GAQ17377.1"/>
    </source>
</evidence>